<dbReference type="PANTHER" id="PTHR37011">
    <property type="entry name" value="POT FAMILY PEPTIDE TRANSPORT PROTEIN-RELATED"/>
    <property type="match status" value="1"/>
</dbReference>
<name>A0AAU7U2I1_9GAMM</name>
<organism evidence="8">
    <name type="scientific">Pantoea sp. BJ2</name>
    <dbReference type="NCBI Taxonomy" id="3141322"/>
    <lineage>
        <taxon>Bacteria</taxon>
        <taxon>Pseudomonadati</taxon>
        <taxon>Pseudomonadota</taxon>
        <taxon>Gammaproteobacteria</taxon>
        <taxon>Enterobacterales</taxon>
        <taxon>Erwiniaceae</taxon>
        <taxon>Pantoea</taxon>
    </lineage>
</organism>
<reference evidence="8" key="1">
    <citation type="submission" date="2024-06" db="EMBL/GenBank/DDBJ databases">
        <title>Multiomics insights into the TNT degradation mechanism by Pantoea sp. BJ2 isolated from an ammunition destruction site.</title>
        <authorList>
            <person name="Luo J."/>
        </authorList>
    </citation>
    <scope>NUCLEOTIDE SEQUENCE</scope>
    <source>
        <strain evidence="8">BJ2</strain>
        <plasmid evidence="8">plasmindA</plasmid>
    </source>
</reference>
<sequence length="76" mass="8174">MKKSILLSITALIALSALTGCTRTSYAIHTNDGRTIFTDGKPQDAETGLLGYVDANGVKQQINKSDVKEISEVPHK</sequence>
<keyword evidence="5 8" id="KW-0449">Lipoprotein</keyword>
<feature type="signal peptide" evidence="6">
    <location>
        <begin position="1"/>
        <end position="27"/>
    </location>
</feature>
<protein>
    <submittedName>
        <fullName evidence="8">YgdI/YgdR family lipoprotein</fullName>
    </submittedName>
</protein>
<dbReference type="SUPFAM" id="SSF50182">
    <property type="entry name" value="Sm-like ribonucleoproteins"/>
    <property type="match status" value="1"/>
</dbReference>
<dbReference type="InterPro" id="IPR047807">
    <property type="entry name" value="YgdI/YgdR-like_SH3-like"/>
</dbReference>
<dbReference type="NCBIfam" id="NF033216">
    <property type="entry name" value="lipo_YgdI_YgdR"/>
    <property type="match status" value="1"/>
</dbReference>
<feature type="domain" description="Lipoprotein YgdI/YgdR-like SH3-like" evidence="7">
    <location>
        <begin position="26"/>
        <end position="72"/>
    </location>
</feature>
<keyword evidence="8" id="KW-0614">Plasmid</keyword>
<evidence type="ECO:0000259" key="7">
    <source>
        <dbReference type="Pfam" id="PF06004"/>
    </source>
</evidence>
<proteinExistence type="predicted"/>
<keyword evidence="1" id="KW-1003">Cell membrane</keyword>
<dbReference type="PROSITE" id="PS51257">
    <property type="entry name" value="PROKAR_LIPOPROTEIN"/>
    <property type="match status" value="1"/>
</dbReference>
<keyword evidence="2 6" id="KW-0732">Signal</keyword>
<dbReference type="InterPro" id="IPR010305">
    <property type="entry name" value="YgdI/YgdR-like"/>
</dbReference>
<dbReference type="AlphaFoldDB" id="A0AAU7U2I1"/>
<keyword evidence="3" id="KW-0472">Membrane</keyword>
<keyword evidence="4" id="KW-0564">Palmitate</keyword>
<dbReference type="Pfam" id="PF06004">
    <property type="entry name" value="DUF903"/>
    <property type="match status" value="1"/>
</dbReference>
<gene>
    <name evidence="8" type="ORF">AAF463_20115</name>
</gene>
<dbReference type="Gene3D" id="2.30.30.100">
    <property type="match status" value="1"/>
</dbReference>
<evidence type="ECO:0000256" key="2">
    <source>
        <dbReference type="ARBA" id="ARBA00022729"/>
    </source>
</evidence>
<dbReference type="RefSeq" id="WP_350262310.1">
    <property type="nucleotide sequence ID" value="NZ_CP158293.1"/>
</dbReference>
<evidence type="ECO:0000256" key="4">
    <source>
        <dbReference type="ARBA" id="ARBA00023139"/>
    </source>
</evidence>
<evidence type="ECO:0000256" key="5">
    <source>
        <dbReference type="ARBA" id="ARBA00023288"/>
    </source>
</evidence>
<evidence type="ECO:0000256" key="3">
    <source>
        <dbReference type="ARBA" id="ARBA00023136"/>
    </source>
</evidence>
<dbReference type="PANTHER" id="PTHR37011:SF2">
    <property type="entry name" value="LIPOPROTEIN"/>
    <property type="match status" value="1"/>
</dbReference>
<evidence type="ECO:0000256" key="6">
    <source>
        <dbReference type="SAM" id="SignalP"/>
    </source>
</evidence>
<accession>A0AAU7U2I1</accession>
<feature type="chain" id="PRO_5043481924" evidence="6">
    <location>
        <begin position="28"/>
        <end position="76"/>
    </location>
</feature>
<evidence type="ECO:0000256" key="1">
    <source>
        <dbReference type="ARBA" id="ARBA00022475"/>
    </source>
</evidence>
<evidence type="ECO:0000313" key="8">
    <source>
        <dbReference type="EMBL" id="XBV47171.1"/>
    </source>
</evidence>
<dbReference type="InterPro" id="IPR010920">
    <property type="entry name" value="LSM_dom_sf"/>
</dbReference>
<geneLocation type="plasmid" evidence="8">
    <name>plasmindA</name>
</geneLocation>
<dbReference type="EMBL" id="CP158293">
    <property type="protein sequence ID" value="XBV47171.1"/>
    <property type="molecule type" value="Genomic_DNA"/>
</dbReference>